<dbReference type="STRING" id="1631249.BQ8794_40007"/>
<evidence type="ECO:0000256" key="2">
    <source>
        <dbReference type="PROSITE-ProRule" id="PRU00335"/>
    </source>
</evidence>
<dbReference type="PRINTS" id="PR00455">
    <property type="entry name" value="HTHTETR"/>
</dbReference>
<name>A0A1R3VC86_9HYPH</name>
<dbReference type="Pfam" id="PF17928">
    <property type="entry name" value="TetR_C_22"/>
    <property type="match status" value="1"/>
</dbReference>
<keyword evidence="6" id="KW-1185">Reference proteome</keyword>
<feature type="region of interest" description="Disordered" evidence="3">
    <location>
        <begin position="1"/>
        <end position="28"/>
    </location>
</feature>
<dbReference type="SUPFAM" id="SSF46689">
    <property type="entry name" value="Homeodomain-like"/>
    <property type="match status" value="1"/>
</dbReference>
<dbReference type="Gene3D" id="1.10.357.10">
    <property type="entry name" value="Tetracycline Repressor, domain 2"/>
    <property type="match status" value="1"/>
</dbReference>
<proteinExistence type="predicted"/>
<reference evidence="6" key="1">
    <citation type="submission" date="2017-01" db="EMBL/GenBank/DDBJ databases">
        <authorList>
            <person name="Brunel B."/>
        </authorList>
    </citation>
    <scope>NUCLEOTIDE SEQUENCE [LARGE SCALE GENOMIC DNA]</scope>
</reference>
<dbReference type="GO" id="GO:0003700">
    <property type="term" value="F:DNA-binding transcription factor activity"/>
    <property type="evidence" value="ECO:0007669"/>
    <property type="project" value="TreeGrafter"/>
</dbReference>
<keyword evidence="1 2" id="KW-0238">DNA-binding</keyword>
<feature type="compositionally biased region" description="Polar residues" evidence="3">
    <location>
        <begin position="1"/>
        <end position="13"/>
    </location>
</feature>
<dbReference type="Pfam" id="PF00440">
    <property type="entry name" value="TetR_N"/>
    <property type="match status" value="1"/>
</dbReference>
<gene>
    <name evidence="5" type="ORF">BQ8794_40007</name>
</gene>
<evidence type="ECO:0000259" key="4">
    <source>
        <dbReference type="PROSITE" id="PS50977"/>
    </source>
</evidence>
<feature type="DNA-binding region" description="H-T-H motif" evidence="2">
    <location>
        <begin position="50"/>
        <end position="69"/>
    </location>
</feature>
<dbReference type="PANTHER" id="PTHR30055">
    <property type="entry name" value="HTH-TYPE TRANSCRIPTIONAL REGULATOR RUTR"/>
    <property type="match status" value="1"/>
</dbReference>
<sequence length="221" mass="23965">MEGSSVAGSQDGQIASPRRAPSQQRSRERVERMLAAASALIAEQGSDAMRMGEVAERAGVSIGSLYQFFADKRAIIWALAERYTAESQACIAAALAQVSDAEGLRRAFSELVDIYYGLFLAEPVMRDIWSGTQADKALRELELADSRANAEFLTAVLKRLRPAADPATLETTALLIWQMGEATMRLAISVGRKEGDDLVAAYKRIALRELLDQQAGPCNVG</sequence>
<dbReference type="EMBL" id="FTPD01000034">
    <property type="protein sequence ID" value="SIT57408.1"/>
    <property type="molecule type" value="Genomic_DNA"/>
</dbReference>
<dbReference type="InterPro" id="IPR009057">
    <property type="entry name" value="Homeodomain-like_sf"/>
</dbReference>
<feature type="compositionally biased region" description="Low complexity" evidence="3">
    <location>
        <begin position="15"/>
        <end position="24"/>
    </location>
</feature>
<organism evidence="5 6">
    <name type="scientific">Mesorhizobium prunaredense</name>
    <dbReference type="NCBI Taxonomy" id="1631249"/>
    <lineage>
        <taxon>Bacteria</taxon>
        <taxon>Pseudomonadati</taxon>
        <taxon>Pseudomonadota</taxon>
        <taxon>Alphaproteobacteria</taxon>
        <taxon>Hyphomicrobiales</taxon>
        <taxon>Phyllobacteriaceae</taxon>
        <taxon>Mesorhizobium</taxon>
    </lineage>
</organism>
<dbReference type="GO" id="GO:0000976">
    <property type="term" value="F:transcription cis-regulatory region binding"/>
    <property type="evidence" value="ECO:0007669"/>
    <property type="project" value="TreeGrafter"/>
</dbReference>
<accession>A0A1R3VC86</accession>
<dbReference type="InterPro" id="IPR050109">
    <property type="entry name" value="HTH-type_TetR-like_transc_reg"/>
</dbReference>
<dbReference type="PROSITE" id="PS50977">
    <property type="entry name" value="HTH_TETR_2"/>
    <property type="match status" value="1"/>
</dbReference>
<feature type="domain" description="HTH tetR-type" evidence="4">
    <location>
        <begin position="27"/>
        <end position="87"/>
    </location>
</feature>
<dbReference type="InterPro" id="IPR001647">
    <property type="entry name" value="HTH_TetR"/>
</dbReference>
<dbReference type="PANTHER" id="PTHR30055:SF226">
    <property type="entry name" value="HTH-TYPE TRANSCRIPTIONAL REGULATOR PKSA"/>
    <property type="match status" value="1"/>
</dbReference>
<evidence type="ECO:0000256" key="3">
    <source>
        <dbReference type="SAM" id="MobiDB-lite"/>
    </source>
</evidence>
<protein>
    <submittedName>
        <fullName evidence="5">TetR family transcriptional regulator</fullName>
    </submittedName>
</protein>
<dbReference type="Proteomes" id="UP000188388">
    <property type="component" value="Unassembled WGS sequence"/>
</dbReference>
<evidence type="ECO:0000313" key="5">
    <source>
        <dbReference type="EMBL" id="SIT57408.1"/>
    </source>
</evidence>
<evidence type="ECO:0000256" key="1">
    <source>
        <dbReference type="ARBA" id="ARBA00023125"/>
    </source>
</evidence>
<dbReference type="AlphaFoldDB" id="A0A1R3VC86"/>
<dbReference type="InterPro" id="IPR041674">
    <property type="entry name" value="TetR_C_22"/>
</dbReference>
<dbReference type="RefSeq" id="WP_077380991.1">
    <property type="nucleotide sequence ID" value="NZ_FTPD01000034.1"/>
</dbReference>
<evidence type="ECO:0000313" key="6">
    <source>
        <dbReference type="Proteomes" id="UP000188388"/>
    </source>
</evidence>